<dbReference type="RefSeq" id="WP_243597689.1">
    <property type="nucleotide sequence ID" value="NZ_CP063196.1"/>
</dbReference>
<dbReference type="EMBL" id="CP063196">
    <property type="protein sequence ID" value="UOE21633.1"/>
    <property type="molecule type" value="Genomic_DNA"/>
</dbReference>
<dbReference type="Proteomes" id="UP000265719">
    <property type="component" value="Chromosome"/>
</dbReference>
<sequence length="111" mass="12636">MRWPRARTPAAVPHRRPHLRVWEPSTTELARHRMDNTTDLVTLYAGPLDGLTIPAADLAALVRDHGTERFLFLTRFRVSGLYQEVDGRWVYAAPGLLRARDHSSNPPEETP</sequence>
<keyword evidence="2" id="KW-1185">Reference proteome</keyword>
<proteinExistence type="predicted"/>
<evidence type="ECO:0000313" key="2">
    <source>
        <dbReference type="Proteomes" id="UP000265719"/>
    </source>
</evidence>
<evidence type="ECO:0000313" key="1">
    <source>
        <dbReference type="EMBL" id="UOE21633.1"/>
    </source>
</evidence>
<organism evidence="1 2">
    <name type="scientific">Thermobifida halotolerans</name>
    <dbReference type="NCBI Taxonomy" id="483545"/>
    <lineage>
        <taxon>Bacteria</taxon>
        <taxon>Bacillati</taxon>
        <taxon>Actinomycetota</taxon>
        <taxon>Actinomycetes</taxon>
        <taxon>Streptosporangiales</taxon>
        <taxon>Nocardiopsidaceae</taxon>
        <taxon>Thermobifida</taxon>
    </lineage>
</organism>
<accession>A0AA97M0U8</accession>
<gene>
    <name evidence="1" type="ORF">NI17_011340</name>
</gene>
<dbReference type="AlphaFoldDB" id="A0AA97M0U8"/>
<reference evidence="1" key="1">
    <citation type="submission" date="2020-10" db="EMBL/GenBank/DDBJ databases">
        <title>De novo genome project of the cellulose decomposer Thermobifida halotolerans type strain.</title>
        <authorList>
            <person name="Nagy I."/>
            <person name="Horvath B."/>
            <person name="Kukolya J."/>
            <person name="Nagy I."/>
            <person name="Orsini M."/>
        </authorList>
    </citation>
    <scope>NUCLEOTIDE SEQUENCE</scope>
    <source>
        <strain evidence="1">DSM 44931</strain>
    </source>
</reference>
<dbReference type="KEGG" id="thao:NI17_011340"/>
<protein>
    <submittedName>
        <fullName evidence="1">Uncharacterized protein</fullName>
    </submittedName>
</protein>
<name>A0AA97M0U8_9ACTN</name>